<evidence type="ECO:0000259" key="2">
    <source>
        <dbReference type="Pfam" id="PF07811"/>
    </source>
</evidence>
<dbReference type="EMBL" id="SRXU01000001">
    <property type="protein sequence ID" value="TGX45776.1"/>
    <property type="molecule type" value="Genomic_DNA"/>
</dbReference>
<comment type="caution">
    <text evidence="3">The sequence shown here is derived from an EMBL/GenBank/DDBJ whole genome shotgun (WGS) entry which is preliminary data.</text>
</comment>
<gene>
    <name evidence="3" type="ORF">E5A74_00925</name>
</gene>
<feature type="domain" description="TadE-like" evidence="2">
    <location>
        <begin position="18"/>
        <end position="60"/>
    </location>
</feature>
<dbReference type="InterPro" id="IPR012495">
    <property type="entry name" value="TadE-like_dom"/>
</dbReference>
<evidence type="ECO:0000313" key="4">
    <source>
        <dbReference type="Proteomes" id="UP000309848"/>
    </source>
</evidence>
<dbReference type="OrthoDB" id="7306064at2"/>
<proteinExistence type="predicted"/>
<sequence>MRMSALRRCRALLRDRRGVTVVEFAIVAPVMGLVLLGGFDIGHTLYMRTTLQGVLQKAGRDAALESGASASAQEKLDKKITDQVKALANNADVEIKRRYYRTFEDAAAAKAEIHTEVNGNGICDAGEPFEDANNNGKWDADGGNGGQGGAKDATLYTVTVSYPRFFPLNNFIGGSNTTKVSASTVLRNQPYADQGVYDSPTEGHCP</sequence>
<organism evidence="3 4">
    <name type="scientific">Sphingomonas naasensis</name>
    <dbReference type="NCBI Taxonomy" id="1344951"/>
    <lineage>
        <taxon>Bacteria</taxon>
        <taxon>Pseudomonadati</taxon>
        <taxon>Pseudomonadota</taxon>
        <taxon>Alphaproteobacteria</taxon>
        <taxon>Sphingomonadales</taxon>
        <taxon>Sphingomonadaceae</taxon>
        <taxon>Sphingomonas</taxon>
    </lineage>
</organism>
<name>A0A4S1WW05_9SPHN</name>
<accession>A0A4S1WW05</accession>
<keyword evidence="4" id="KW-1185">Reference proteome</keyword>
<dbReference type="Proteomes" id="UP000309848">
    <property type="component" value="Unassembled WGS sequence"/>
</dbReference>
<dbReference type="AlphaFoldDB" id="A0A4S1WW05"/>
<dbReference type="Pfam" id="PF07811">
    <property type="entry name" value="TadE"/>
    <property type="match status" value="1"/>
</dbReference>
<dbReference type="RefSeq" id="WP_135981927.1">
    <property type="nucleotide sequence ID" value="NZ_JAASQM010000001.1"/>
</dbReference>
<evidence type="ECO:0000256" key="1">
    <source>
        <dbReference type="SAM" id="Phobius"/>
    </source>
</evidence>
<keyword evidence="1" id="KW-0472">Membrane</keyword>
<reference evidence="3 4" key="1">
    <citation type="submission" date="2019-04" db="EMBL/GenBank/DDBJ databases">
        <title>Sphingomonas psychrotolerans sp. nov., isolated from soil in the Tianshan Mountains, Xinjiang, China.</title>
        <authorList>
            <person name="Luo Y."/>
            <person name="Sheng H."/>
        </authorList>
    </citation>
    <scope>NUCLEOTIDE SEQUENCE [LARGE SCALE GENOMIC DNA]</scope>
    <source>
        <strain evidence="3 4">KIS18-15</strain>
    </source>
</reference>
<protein>
    <submittedName>
        <fullName evidence="3">Tight adherence protein TadE</fullName>
    </submittedName>
</protein>
<feature type="transmembrane region" description="Helical" evidence="1">
    <location>
        <begin position="21"/>
        <end position="39"/>
    </location>
</feature>
<evidence type="ECO:0000313" key="3">
    <source>
        <dbReference type="EMBL" id="TGX45776.1"/>
    </source>
</evidence>
<keyword evidence="1" id="KW-0812">Transmembrane</keyword>
<keyword evidence="1" id="KW-1133">Transmembrane helix</keyword>